<feature type="chain" id="PRO_5046673662" evidence="4">
    <location>
        <begin position="19"/>
        <end position="334"/>
    </location>
</feature>
<feature type="domain" description="Glycoside hydrolase family 5" evidence="5">
    <location>
        <begin position="30"/>
        <end position="303"/>
    </location>
</feature>
<sequence length="334" mass="36969">MMRWLGVGLWLCSLLAQADCLTAARIQGVNLAGAEFNAGKLPGKMFTDYTYPGTATLDYFRLRGMNLIRLPILWERYQPQAYGELDSANLTQLKKLVQYARQYDLCLLVDVHNYAKFQKQPLSSYESPDALLFDFWRRLHEALAGDENYWAYGLMNEPAAVTRQAWADIAKSVVAKLRAAGASGLIVVPGGNWSGAHSWFSASSSDPANAELFTAFRDPLARMVFEVHQYADSNYSGTKTDCISSSKMQSILGKVTAWAQSNSQQLLLGEFGVGSSDACLAVLDSMLASMSGSAWRGWSYWAAGSWWGSYPFSIQPLNGVDKPQMTVLIPYLKN</sequence>
<dbReference type="EMBL" id="JBHSAF010000007">
    <property type="protein sequence ID" value="MFC3913519.1"/>
    <property type="molecule type" value="Genomic_DNA"/>
</dbReference>
<comment type="similarity">
    <text evidence="3">Belongs to the glycosyl hydrolase 5 (cellulase A) family.</text>
</comment>
<dbReference type="InterPro" id="IPR017853">
    <property type="entry name" value="GH"/>
</dbReference>
<keyword evidence="7" id="KW-1185">Reference proteome</keyword>
<evidence type="ECO:0000256" key="2">
    <source>
        <dbReference type="ARBA" id="ARBA00023295"/>
    </source>
</evidence>
<reference evidence="7" key="1">
    <citation type="journal article" date="2019" name="Int. J. Syst. Evol. Microbiol.">
        <title>The Global Catalogue of Microorganisms (GCM) 10K type strain sequencing project: providing services to taxonomists for standard genome sequencing and annotation.</title>
        <authorList>
            <consortium name="The Broad Institute Genomics Platform"/>
            <consortium name="The Broad Institute Genome Sequencing Center for Infectious Disease"/>
            <person name="Wu L."/>
            <person name="Ma J."/>
        </authorList>
    </citation>
    <scope>NUCLEOTIDE SEQUENCE [LARGE SCALE GENOMIC DNA]</scope>
    <source>
        <strain evidence="7">CCUG 54939</strain>
    </source>
</reference>
<evidence type="ECO:0000256" key="3">
    <source>
        <dbReference type="RuleBase" id="RU361153"/>
    </source>
</evidence>
<evidence type="ECO:0000256" key="1">
    <source>
        <dbReference type="ARBA" id="ARBA00022801"/>
    </source>
</evidence>
<evidence type="ECO:0000259" key="5">
    <source>
        <dbReference type="Pfam" id="PF00150"/>
    </source>
</evidence>
<dbReference type="PANTHER" id="PTHR34142:SF1">
    <property type="entry name" value="GLYCOSIDE HYDROLASE FAMILY 5 DOMAIN-CONTAINING PROTEIN"/>
    <property type="match status" value="1"/>
</dbReference>
<dbReference type="Gene3D" id="3.20.20.80">
    <property type="entry name" value="Glycosidases"/>
    <property type="match status" value="1"/>
</dbReference>
<organism evidence="6 7">
    <name type="scientific">Pseudaeromonas sharmana</name>
    <dbReference type="NCBI Taxonomy" id="328412"/>
    <lineage>
        <taxon>Bacteria</taxon>
        <taxon>Pseudomonadati</taxon>
        <taxon>Pseudomonadota</taxon>
        <taxon>Gammaproteobacteria</taxon>
        <taxon>Aeromonadales</taxon>
        <taxon>Aeromonadaceae</taxon>
        <taxon>Pseudaeromonas</taxon>
    </lineage>
</organism>
<evidence type="ECO:0000313" key="7">
    <source>
        <dbReference type="Proteomes" id="UP001595692"/>
    </source>
</evidence>
<evidence type="ECO:0000313" key="6">
    <source>
        <dbReference type="EMBL" id="MFC3913519.1"/>
    </source>
</evidence>
<keyword evidence="1 3" id="KW-0378">Hydrolase</keyword>
<dbReference type="Proteomes" id="UP001595692">
    <property type="component" value="Unassembled WGS sequence"/>
</dbReference>
<proteinExistence type="inferred from homology"/>
<evidence type="ECO:0000256" key="4">
    <source>
        <dbReference type="SAM" id="SignalP"/>
    </source>
</evidence>
<protein>
    <submittedName>
        <fullName evidence="6">Glycoside hydrolase family 5 protein</fullName>
        <ecNumber evidence="6">3.2.1.-</ecNumber>
    </submittedName>
</protein>
<accession>A0ABV8CNL2</accession>
<dbReference type="PANTHER" id="PTHR34142">
    <property type="entry name" value="ENDO-BETA-1,4-GLUCANASE A"/>
    <property type="match status" value="1"/>
</dbReference>
<name>A0ABV8CNL2_9GAMM</name>
<keyword evidence="2 3" id="KW-0326">Glycosidase</keyword>
<dbReference type="Pfam" id="PF00150">
    <property type="entry name" value="Cellulase"/>
    <property type="match status" value="1"/>
</dbReference>
<dbReference type="RefSeq" id="WP_377151895.1">
    <property type="nucleotide sequence ID" value="NZ_JBHSAF010000007.1"/>
</dbReference>
<keyword evidence="4" id="KW-0732">Signal</keyword>
<feature type="signal peptide" evidence="4">
    <location>
        <begin position="1"/>
        <end position="18"/>
    </location>
</feature>
<dbReference type="SUPFAM" id="SSF51445">
    <property type="entry name" value="(Trans)glycosidases"/>
    <property type="match status" value="1"/>
</dbReference>
<comment type="caution">
    <text evidence="6">The sequence shown here is derived from an EMBL/GenBank/DDBJ whole genome shotgun (WGS) entry which is preliminary data.</text>
</comment>
<dbReference type="EC" id="3.2.1.-" evidence="6"/>
<dbReference type="GO" id="GO:0016798">
    <property type="term" value="F:hydrolase activity, acting on glycosyl bonds"/>
    <property type="evidence" value="ECO:0007669"/>
    <property type="project" value="UniProtKB-KW"/>
</dbReference>
<dbReference type="InterPro" id="IPR001547">
    <property type="entry name" value="Glyco_hydro_5"/>
</dbReference>
<gene>
    <name evidence="6" type="ORF">ACFOSS_08580</name>
</gene>